<evidence type="ECO:0000256" key="4">
    <source>
        <dbReference type="PROSITE-ProRule" id="PRU00203"/>
    </source>
</evidence>
<evidence type="ECO:0000256" key="2">
    <source>
        <dbReference type="ARBA" id="ARBA00022771"/>
    </source>
</evidence>
<comment type="caution">
    <text evidence="7">The sequence shown here is derived from an EMBL/GenBank/DDBJ whole genome shotgun (WGS) entry which is preliminary data.</text>
</comment>
<gene>
    <name evidence="7" type="ORF">V9T40_006300</name>
</gene>
<evidence type="ECO:0000259" key="6">
    <source>
        <dbReference type="PROSITE" id="PS50134"/>
    </source>
</evidence>
<evidence type="ECO:0000313" key="7">
    <source>
        <dbReference type="EMBL" id="KAK7598065.1"/>
    </source>
</evidence>
<dbReference type="Gene3D" id="1.20.1020.10">
    <property type="entry name" value="TAZ domain"/>
    <property type="match status" value="1"/>
</dbReference>
<feature type="compositionally biased region" description="Basic and acidic residues" evidence="5">
    <location>
        <begin position="213"/>
        <end position="224"/>
    </location>
</feature>
<organism evidence="7 8">
    <name type="scientific">Parthenolecanium corni</name>
    <dbReference type="NCBI Taxonomy" id="536013"/>
    <lineage>
        <taxon>Eukaryota</taxon>
        <taxon>Metazoa</taxon>
        <taxon>Ecdysozoa</taxon>
        <taxon>Arthropoda</taxon>
        <taxon>Hexapoda</taxon>
        <taxon>Insecta</taxon>
        <taxon>Pterygota</taxon>
        <taxon>Neoptera</taxon>
        <taxon>Paraneoptera</taxon>
        <taxon>Hemiptera</taxon>
        <taxon>Sternorrhyncha</taxon>
        <taxon>Coccoidea</taxon>
        <taxon>Coccidae</taxon>
        <taxon>Parthenolecanium</taxon>
    </lineage>
</organism>
<dbReference type="InterPro" id="IPR035898">
    <property type="entry name" value="TAZ_dom_sf"/>
</dbReference>
<keyword evidence="2 4" id="KW-0863">Zinc-finger</keyword>
<evidence type="ECO:0000256" key="1">
    <source>
        <dbReference type="ARBA" id="ARBA00022723"/>
    </source>
</evidence>
<name>A0AAN9TXL3_9HEMI</name>
<dbReference type="Pfam" id="PF02135">
    <property type="entry name" value="zf-TAZ"/>
    <property type="match status" value="1"/>
</dbReference>
<feature type="region of interest" description="Disordered" evidence="5">
    <location>
        <begin position="458"/>
        <end position="540"/>
    </location>
</feature>
<evidence type="ECO:0000256" key="3">
    <source>
        <dbReference type="ARBA" id="ARBA00022833"/>
    </source>
</evidence>
<dbReference type="SUPFAM" id="SSF57933">
    <property type="entry name" value="TAZ domain"/>
    <property type="match status" value="1"/>
</dbReference>
<feature type="region of interest" description="Disordered" evidence="5">
    <location>
        <begin position="1"/>
        <end position="64"/>
    </location>
</feature>
<evidence type="ECO:0000256" key="5">
    <source>
        <dbReference type="SAM" id="MobiDB-lite"/>
    </source>
</evidence>
<dbReference type="GO" id="GO:0008270">
    <property type="term" value="F:zinc ion binding"/>
    <property type="evidence" value="ECO:0007669"/>
    <property type="project" value="UniProtKB-KW"/>
</dbReference>
<evidence type="ECO:0000313" key="8">
    <source>
        <dbReference type="Proteomes" id="UP001367676"/>
    </source>
</evidence>
<feature type="region of interest" description="Disordered" evidence="5">
    <location>
        <begin position="82"/>
        <end position="107"/>
    </location>
</feature>
<reference evidence="7 8" key="1">
    <citation type="submission" date="2024-03" db="EMBL/GenBank/DDBJ databases">
        <title>Adaptation during the transition from Ophiocordyceps entomopathogen to insect associate is accompanied by gene loss and intensified selection.</title>
        <authorList>
            <person name="Ward C.M."/>
            <person name="Onetto C.A."/>
            <person name="Borneman A.R."/>
        </authorList>
    </citation>
    <scope>NUCLEOTIDE SEQUENCE [LARGE SCALE GENOMIC DNA]</scope>
    <source>
        <strain evidence="7">AWRI1</strain>
        <tissue evidence="7">Single Adult Female</tissue>
    </source>
</reference>
<keyword evidence="1 4" id="KW-0479">Metal-binding</keyword>
<keyword evidence="8" id="KW-1185">Reference proteome</keyword>
<dbReference type="PROSITE" id="PS50134">
    <property type="entry name" value="ZF_TAZ"/>
    <property type="match status" value="1"/>
</dbReference>
<accession>A0AAN9TXL3</accession>
<proteinExistence type="predicted"/>
<protein>
    <recommendedName>
        <fullName evidence="6">TAZ-type domain-containing protein</fullName>
    </recommendedName>
</protein>
<dbReference type="AlphaFoldDB" id="A0AAN9TXL3"/>
<feature type="region of interest" description="Disordered" evidence="5">
    <location>
        <begin position="598"/>
        <end position="624"/>
    </location>
</feature>
<feature type="compositionally biased region" description="Polar residues" evidence="5">
    <location>
        <begin position="17"/>
        <end position="35"/>
    </location>
</feature>
<feature type="zinc finger region" description="TAZ-type" evidence="4">
    <location>
        <begin position="667"/>
        <end position="784"/>
    </location>
</feature>
<feature type="compositionally biased region" description="Basic and acidic residues" evidence="5">
    <location>
        <begin position="469"/>
        <end position="488"/>
    </location>
</feature>
<feature type="compositionally biased region" description="Pro residues" evidence="5">
    <location>
        <begin position="49"/>
        <end position="60"/>
    </location>
</feature>
<feature type="domain" description="TAZ-type" evidence="6">
    <location>
        <begin position="667"/>
        <end position="784"/>
    </location>
</feature>
<keyword evidence="3 4" id="KW-0862">Zinc</keyword>
<dbReference type="EMBL" id="JBBCAQ010000014">
    <property type="protein sequence ID" value="KAK7598065.1"/>
    <property type="molecule type" value="Genomic_DNA"/>
</dbReference>
<feature type="region of interest" description="Disordered" evidence="5">
    <location>
        <begin position="178"/>
        <end position="249"/>
    </location>
</feature>
<dbReference type="Proteomes" id="UP001367676">
    <property type="component" value="Unassembled WGS sequence"/>
</dbReference>
<feature type="compositionally biased region" description="Basic residues" evidence="5">
    <location>
        <begin position="83"/>
        <end position="93"/>
    </location>
</feature>
<dbReference type="InterPro" id="IPR000197">
    <property type="entry name" value="Znf_TAZ"/>
</dbReference>
<sequence length="1058" mass="116814">MVTFSTAFQKTRLRQSHPPTDNQPATNEPSTSGSSHDFAASASGEEPRVPPLPEQPPPPAYAGTHEVLSNRKIKLLKKLQLQKPKRGPGHMKIRAPAGTPLTTYRVPPTETVQSTSCRVSADITSTVGPLPSVKTVRALSTNLKTALSTSNRLTRVEIQPPITPGNLRRQRALNAAGKIGSTGERSDSASSSQDFDAPLDMPLPSFIFTPTSEKGETECGRREPSSGTVESYQDDSGMGSQSSEPNRNVGKVTSVKFRKLFDKFDNEKGAAGSIVEDAEMDILARAFRSIQMDDEELVSESASQSFTYISENSDSVSEDPIVLGDEKITDEGNVIESVSSMLVGSSTRKDRNVSEAAKNSDETDKECRKMRDCCANVLEEIDEYIAKAVDMKAKILAGDFPSGDVVSPDSIMAVNIIPIVDIVQSTSQTIKTALGIDGSGGTGADDLAQSLETAELTKSAVTSDDTEAASEKVEAPAHSRTIADDKSAANEQLEASSDEKPAVSQVESVENRGAEGLWPISDGQKVGDEQQKAGTHPKTISSQVKSGEIFVEDKQSAVVSGQGAAVEQEKVLKRSKTQKVESGVRLSEEASALIPCGTETGVKEDDGEPTLSVDSSGRAAAVDGSEEKVEDRFFRVAENKETVLSLLSRTEPKTYYVDVNFVRALAGGRIRPTVYADKEKVILLNKAVCEGRVLANLRDLPFHLAIDVNRTADENASTELDLNIHPPPRHCPARTYCLETCRLRSHLATCWYPMCKEKHCWKATQVIGHWIHCVEKNCEVCPAFEKNDAEEVREKLDWLNKVIRTNDLRDHLMEQRATSSELSEFLTHEGQSVILGYYVQYFYEVFVAFNVLLKEAGMRALNIPDDELPEKEFIETVRHSCYCLPLNNCRLNHCHRLRMVIAHWSKWNGLCHTIDCRLCDRIYKRFQKENSEVSELIDFLNGEPGMGKATILMDQLIQMVHQSADNVNIKSKLNWKDLARIQFRNACVNSCVFADVRYGEMDGNANAPFDLVALFNKHDTYKLLVLARYIIYRAISLKEHDLFIESPNLVCTYFLRSK</sequence>